<evidence type="ECO:0000256" key="1">
    <source>
        <dbReference type="ARBA" id="ARBA00007109"/>
    </source>
</evidence>
<name>A0A6J1EVG8_CUCMO</name>
<dbReference type="Pfam" id="PF14571">
    <property type="entry name" value="Di19_C"/>
    <property type="match status" value="1"/>
</dbReference>
<reference evidence="5" key="1">
    <citation type="submission" date="2025-08" db="UniProtKB">
        <authorList>
            <consortium name="RefSeq"/>
        </authorList>
    </citation>
    <scope>IDENTIFICATION</scope>
    <source>
        <tissue evidence="5">Young leaves</tissue>
    </source>
</reference>
<organism evidence="4 5">
    <name type="scientific">Cucurbita moschata</name>
    <name type="common">Winter crookneck squash</name>
    <name type="synonym">Cucurbita pepo var. moschata</name>
    <dbReference type="NCBI Taxonomy" id="3662"/>
    <lineage>
        <taxon>Eukaryota</taxon>
        <taxon>Viridiplantae</taxon>
        <taxon>Streptophyta</taxon>
        <taxon>Embryophyta</taxon>
        <taxon>Tracheophyta</taxon>
        <taxon>Spermatophyta</taxon>
        <taxon>Magnoliopsida</taxon>
        <taxon>eudicotyledons</taxon>
        <taxon>Gunneridae</taxon>
        <taxon>Pentapetalae</taxon>
        <taxon>rosids</taxon>
        <taxon>fabids</taxon>
        <taxon>Cucurbitales</taxon>
        <taxon>Cucurbitaceae</taxon>
        <taxon>Cucurbiteae</taxon>
        <taxon>Cucurbita</taxon>
    </lineage>
</organism>
<evidence type="ECO:0000259" key="3">
    <source>
        <dbReference type="Pfam" id="PF14571"/>
    </source>
</evidence>
<evidence type="ECO:0000313" key="5">
    <source>
        <dbReference type="RefSeq" id="XP_022930528.1"/>
    </source>
</evidence>
<evidence type="ECO:0000313" key="4">
    <source>
        <dbReference type="Proteomes" id="UP000504609"/>
    </source>
</evidence>
<dbReference type="InterPro" id="IPR033347">
    <property type="entry name" value="Di19"/>
</dbReference>
<dbReference type="KEGG" id="cmos:111436954"/>
<evidence type="ECO:0000259" key="2">
    <source>
        <dbReference type="Pfam" id="PF05605"/>
    </source>
</evidence>
<keyword evidence="4" id="KW-1185">Reference proteome</keyword>
<dbReference type="Pfam" id="PF05605">
    <property type="entry name" value="zf-Di19"/>
    <property type="match status" value="1"/>
</dbReference>
<dbReference type="RefSeq" id="XP_022930528.1">
    <property type="nucleotide sequence ID" value="XM_023074760.1"/>
</dbReference>
<protein>
    <submittedName>
        <fullName evidence="5">Protein DEHYDRATION-INDUCED 19 homolog 4-like</fullName>
    </submittedName>
</protein>
<comment type="similarity">
    <text evidence="1">Belongs to the Di19 family.</text>
</comment>
<dbReference type="InterPro" id="IPR027935">
    <property type="entry name" value="Di19_C"/>
</dbReference>
<feature type="domain" description="Di19 zinc-binding" evidence="2">
    <location>
        <begin position="40"/>
        <end position="92"/>
    </location>
</feature>
<dbReference type="PANTHER" id="PTHR31875">
    <property type="entry name" value="PROTEIN DEHYDRATION-INDUCED 19"/>
    <property type="match status" value="1"/>
</dbReference>
<dbReference type="GeneID" id="111436954"/>
<sequence>MEADSWNAHFQLSSSRRYRSRSGVYQGDHEEIEDENSRAEFLCPFCAEDFDIVGLYCHVDEEHQVEVKNAVCPLCTKKVGMDIVGHIISQHGSLFKVQRQRRLRKFGSSLTFSKLRKELREGNLRSLLGGSLHSAPTSTEPDPLLFSFTSNLPTVSQPSKVQSQLWAEVTSSQESSKADCSGRSNVSRLRASNKDQKEKAQKCEFVQGLLMSTVLDEL</sequence>
<dbReference type="InterPro" id="IPR008598">
    <property type="entry name" value="Di19_Zn-bd"/>
</dbReference>
<dbReference type="PANTHER" id="PTHR31875:SF23">
    <property type="entry name" value="PROTEIN DEHYDRATION-INDUCED 19 HOMOLOG 4"/>
    <property type="match status" value="1"/>
</dbReference>
<gene>
    <name evidence="5" type="primary">LOC111436954</name>
</gene>
<dbReference type="AlphaFoldDB" id="A0A6J1EVG8"/>
<dbReference type="Proteomes" id="UP000504609">
    <property type="component" value="Unplaced"/>
</dbReference>
<accession>A0A6J1EVG8</accession>
<proteinExistence type="inferred from homology"/>
<feature type="domain" description="Di19 C-terminal" evidence="3">
    <location>
        <begin position="113"/>
        <end position="213"/>
    </location>
</feature>